<feature type="region of interest" description="Disordered" evidence="1">
    <location>
        <begin position="1"/>
        <end position="30"/>
    </location>
</feature>
<feature type="compositionally biased region" description="Basic residues" evidence="1">
    <location>
        <begin position="16"/>
        <end position="27"/>
    </location>
</feature>
<evidence type="ECO:0000313" key="3">
    <source>
        <dbReference type="Proteomes" id="UP000050525"/>
    </source>
</evidence>
<evidence type="ECO:0000313" key="2">
    <source>
        <dbReference type="EMBL" id="KYO26831.1"/>
    </source>
</evidence>
<keyword evidence="3" id="KW-1185">Reference proteome</keyword>
<dbReference type="AlphaFoldDB" id="A0A151MQM0"/>
<sequence>MKQGPSTFMDMWEKVHKGRRRERKKQKDKSEEITVYMPIFSEQKKKAAQDGQIVRCGIYEGLCFRADTAVNDRDKQIY</sequence>
<reference evidence="2 3" key="1">
    <citation type="journal article" date="2012" name="Genome Biol.">
        <title>Sequencing three crocodilian genomes to illuminate the evolution of archosaurs and amniotes.</title>
        <authorList>
            <person name="St John J.A."/>
            <person name="Braun E.L."/>
            <person name="Isberg S.R."/>
            <person name="Miles L.G."/>
            <person name="Chong A.Y."/>
            <person name="Gongora J."/>
            <person name="Dalzell P."/>
            <person name="Moran C."/>
            <person name="Bed'hom B."/>
            <person name="Abzhanov A."/>
            <person name="Burgess S.C."/>
            <person name="Cooksey A.M."/>
            <person name="Castoe T.A."/>
            <person name="Crawford N.G."/>
            <person name="Densmore L.D."/>
            <person name="Drew J.C."/>
            <person name="Edwards S.V."/>
            <person name="Faircloth B.C."/>
            <person name="Fujita M.K."/>
            <person name="Greenwold M.J."/>
            <person name="Hoffmann F.G."/>
            <person name="Howard J.M."/>
            <person name="Iguchi T."/>
            <person name="Janes D.E."/>
            <person name="Khan S.Y."/>
            <person name="Kohno S."/>
            <person name="de Koning A.J."/>
            <person name="Lance S.L."/>
            <person name="McCarthy F.M."/>
            <person name="McCormack J.E."/>
            <person name="Merchant M.E."/>
            <person name="Peterson D.G."/>
            <person name="Pollock D.D."/>
            <person name="Pourmand N."/>
            <person name="Raney B.J."/>
            <person name="Roessler K.A."/>
            <person name="Sanford J.R."/>
            <person name="Sawyer R.H."/>
            <person name="Schmidt C.J."/>
            <person name="Triplett E.W."/>
            <person name="Tuberville T.D."/>
            <person name="Venegas-Anaya M."/>
            <person name="Howard J.T."/>
            <person name="Jarvis E.D."/>
            <person name="Guillette L.J.Jr."/>
            <person name="Glenn T.C."/>
            <person name="Green R.E."/>
            <person name="Ray D.A."/>
        </authorList>
    </citation>
    <scope>NUCLEOTIDE SEQUENCE [LARGE SCALE GENOMIC DNA]</scope>
    <source>
        <strain evidence="2">KSC_2009_1</strain>
    </source>
</reference>
<dbReference type="Proteomes" id="UP000050525">
    <property type="component" value="Unassembled WGS sequence"/>
</dbReference>
<protein>
    <submittedName>
        <fullName evidence="2">Uncharacterized protein</fullName>
    </submittedName>
</protein>
<accession>A0A151MQM0</accession>
<evidence type="ECO:0000256" key="1">
    <source>
        <dbReference type="SAM" id="MobiDB-lite"/>
    </source>
</evidence>
<proteinExistence type="predicted"/>
<comment type="caution">
    <text evidence="2">The sequence shown here is derived from an EMBL/GenBank/DDBJ whole genome shotgun (WGS) entry which is preliminary data.</text>
</comment>
<dbReference type="EMBL" id="AKHW03005461">
    <property type="protein sequence ID" value="KYO26831.1"/>
    <property type="molecule type" value="Genomic_DNA"/>
</dbReference>
<name>A0A151MQM0_ALLMI</name>
<gene>
    <name evidence="2" type="ORF">Y1Q_0019275</name>
</gene>
<organism evidence="2 3">
    <name type="scientific">Alligator mississippiensis</name>
    <name type="common">American alligator</name>
    <dbReference type="NCBI Taxonomy" id="8496"/>
    <lineage>
        <taxon>Eukaryota</taxon>
        <taxon>Metazoa</taxon>
        <taxon>Chordata</taxon>
        <taxon>Craniata</taxon>
        <taxon>Vertebrata</taxon>
        <taxon>Euteleostomi</taxon>
        <taxon>Archelosauria</taxon>
        <taxon>Archosauria</taxon>
        <taxon>Crocodylia</taxon>
        <taxon>Alligatoridae</taxon>
        <taxon>Alligatorinae</taxon>
        <taxon>Alligator</taxon>
    </lineage>
</organism>